<dbReference type="Pfam" id="PF00583">
    <property type="entry name" value="Acetyltransf_1"/>
    <property type="match status" value="1"/>
</dbReference>
<comment type="catalytic activity">
    <reaction evidence="1">
        <text>D-glucosamine 6-phosphate + acetyl-CoA = N-acetyl-D-glucosamine 6-phosphate + CoA + H(+)</text>
        <dbReference type="Rhea" id="RHEA:10292"/>
        <dbReference type="ChEBI" id="CHEBI:15378"/>
        <dbReference type="ChEBI" id="CHEBI:57287"/>
        <dbReference type="ChEBI" id="CHEBI:57288"/>
        <dbReference type="ChEBI" id="CHEBI:57513"/>
        <dbReference type="ChEBI" id="CHEBI:58725"/>
        <dbReference type="EC" id="2.3.1.4"/>
    </reaction>
</comment>
<evidence type="ECO:0000313" key="4">
    <source>
        <dbReference type="EMBL" id="TQB71119.1"/>
    </source>
</evidence>
<name>A0A507QTK2_MONPU</name>
<dbReference type="GO" id="GO:0004343">
    <property type="term" value="F:glucosamine 6-phosphate N-acetyltransferase activity"/>
    <property type="evidence" value="ECO:0007669"/>
    <property type="project" value="UniProtKB-UniRule"/>
</dbReference>
<feature type="region of interest" description="Disordered" evidence="2">
    <location>
        <begin position="1"/>
        <end position="33"/>
    </location>
</feature>
<reference evidence="4 5" key="1">
    <citation type="submission" date="2019-06" db="EMBL/GenBank/DDBJ databases">
        <title>Wine fermentation using esterase from Monascus purpureus.</title>
        <authorList>
            <person name="Geng C."/>
            <person name="Zhang Y."/>
        </authorList>
    </citation>
    <scope>NUCLEOTIDE SEQUENCE [LARGE SCALE GENOMIC DNA]</scope>
    <source>
        <strain evidence="4">HQ1</strain>
    </source>
</reference>
<sequence>MLISTSISVQPPPGPVTLSLSTPANRHATPNPPVFNDAMLIRQKVFIDEQGCSPETEIDEDDPRSWQWVLYTETSTGTGTERSPVGVIRLVPPPHEPHEALLASCNCDSNAEESHKNHAKYDLYHEPYIKITRVAILREYRGKGLVRPLLGAALDWARQNAKEIDAAHARVVKTYAGQDKERALTASKWKGLVLVHAQVNVEKMYERLGFETDTSMGRWMEEGIEHVGMWRRVDVEIRT</sequence>
<dbReference type="PANTHER" id="PTHR13355:SF11">
    <property type="entry name" value="GLUCOSAMINE 6-PHOSPHATE N-ACETYLTRANSFERASE"/>
    <property type="match status" value="1"/>
</dbReference>
<protein>
    <recommendedName>
        <fullName evidence="1">Glucosamine 6-phosphate N-acetyltransferase</fullName>
        <ecNumber evidence="1">2.3.1.4</ecNumber>
    </recommendedName>
</protein>
<feature type="domain" description="N-acetyltransferase" evidence="3">
    <location>
        <begin position="23"/>
        <end position="234"/>
    </location>
</feature>
<organism evidence="4 5">
    <name type="scientific">Monascus purpureus</name>
    <name type="common">Red mold</name>
    <name type="synonym">Monascus anka</name>
    <dbReference type="NCBI Taxonomy" id="5098"/>
    <lineage>
        <taxon>Eukaryota</taxon>
        <taxon>Fungi</taxon>
        <taxon>Dikarya</taxon>
        <taxon>Ascomycota</taxon>
        <taxon>Pezizomycotina</taxon>
        <taxon>Eurotiomycetes</taxon>
        <taxon>Eurotiomycetidae</taxon>
        <taxon>Eurotiales</taxon>
        <taxon>Aspergillaceae</taxon>
        <taxon>Monascus</taxon>
    </lineage>
</organism>
<keyword evidence="1" id="KW-0808">Transferase</keyword>
<evidence type="ECO:0000313" key="5">
    <source>
        <dbReference type="Proteomes" id="UP000319663"/>
    </source>
</evidence>
<dbReference type="GO" id="GO:0006048">
    <property type="term" value="P:UDP-N-acetylglucosamine biosynthetic process"/>
    <property type="evidence" value="ECO:0007669"/>
    <property type="project" value="UniProtKB-UniRule"/>
</dbReference>
<dbReference type="Gene3D" id="3.40.630.30">
    <property type="match status" value="1"/>
</dbReference>
<dbReference type="Proteomes" id="UP000319663">
    <property type="component" value="Unassembled WGS sequence"/>
</dbReference>
<evidence type="ECO:0000259" key="3">
    <source>
        <dbReference type="PROSITE" id="PS51186"/>
    </source>
</evidence>
<dbReference type="InterPro" id="IPR016181">
    <property type="entry name" value="Acyl_CoA_acyltransferase"/>
</dbReference>
<evidence type="ECO:0000256" key="1">
    <source>
        <dbReference type="RuleBase" id="RU365086"/>
    </source>
</evidence>
<dbReference type="PROSITE" id="PS51186">
    <property type="entry name" value="GNAT"/>
    <property type="match status" value="1"/>
</dbReference>
<evidence type="ECO:0000256" key="2">
    <source>
        <dbReference type="SAM" id="MobiDB-lite"/>
    </source>
</evidence>
<dbReference type="InterPro" id="IPR000182">
    <property type="entry name" value="GNAT_dom"/>
</dbReference>
<dbReference type="EC" id="2.3.1.4" evidence="1"/>
<accession>A0A507QTK2</accession>
<dbReference type="STRING" id="5098.A0A507QTK2"/>
<dbReference type="PANTHER" id="PTHR13355">
    <property type="entry name" value="GLUCOSAMINE 6-PHOSPHATE N-ACETYLTRANSFERASE"/>
    <property type="match status" value="1"/>
</dbReference>
<comment type="pathway">
    <text evidence="1">Nucleotide-sugar biosynthesis; UDP-N-acetyl-alpha-D-glucosamine biosynthesis; N-acetyl-alpha-D-glucosamine 1-phosphate from alpha-D-glucosamine 6-phosphate (route I): step 1/2.</text>
</comment>
<gene>
    <name evidence="4" type="ORF">MPDQ_007775</name>
</gene>
<dbReference type="OrthoDB" id="329272at2759"/>
<dbReference type="AlphaFoldDB" id="A0A507QTK2"/>
<comment type="caution">
    <text evidence="4">The sequence shown here is derived from an EMBL/GenBank/DDBJ whole genome shotgun (WGS) entry which is preliminary data.</text>
</comment>
<dbReference type="SUPFAM" id="SSF55729">
    <property type="entry name" value="Acyl-CoA N-acyltransferases (Nat)"/>
    <property type="match status" value="1"/>
</dbReference>
<proteinExistence type="inferred from homology"/>
<dbReference type="UniPathway" id="UPA00113">
    <property type="reaction ID" value="UER00529"/>
</dbReference>
<dbReference type="InterPro" id="IPR039143">
    <property type="entry name" value="GNPNAT1-like"/>
</dbReference>
<keyword evidence="5" id="KW-1185">Reference proteome</keyword>
<dbReference type="EMBL" id="VIFY01000088">
    <property type="protein sequence ID" value="TQB71119.1"/>
    <property type="molecule type" value="Genomic_DNA"/>
</dbReference>
<keyword evidence="1" id="KW-0012">Acyltransferase</keyword>
<comment type="similarity">
    <text evidence="1">Belongs to the acetyltransferase family. GNA1 subfamily.</text>
</comment>
<dbReference type="CDD" id="cd04301">
    <property type="entry name" value="NAT_SF"/>
    <property type="match status" value="1"/>
</dbReference>